<evidence type="ECO:0000313" key="1">
    <source>
        <dbReference type="EMBL" id="SEP84808.1"/>
    </source>
</evidence>
<reference evidence="1 2" key="1">
    <citation type="submission" date="2016-10" db="EMBL/GenBank/DDBJ databases">
        <authorList>
            <person name="de Groot N.N."/>
        </authorList>
    </citation>
    <scope>NUCLEOTIDE SEQUENCE [LARGE SCALE GENOMIC DNA]</scope>
    <source>
        <strain evidence="1 2">B25</strain>
    </source>
</reference>
<evidence type="ECO:0000313" key="2">
    <source>
        <dbReference type="Proteomes" id="UP000182360"/>
    </source>
</evidence>
<dbReference type="Proteomes" id="UP000182360">
    <property type="component" value="Unassembled WGS sequence"/>
</dbReference>
<keyword evidence="2" id="KW-1185">Reference proteome</keyword>
<organism evidence="1 2">
    <name type="scientific">Treponema bryantii</name>
    <dbReference type="NCBI Taxonomy" id="163"/>
    <lineage>
        <taxon>Bacteria</taxon>
        <taxon>Pseudomonadati</taxon>
        <taxon>Spirochaetota</taxon>
        <taxon>Spirochaetia</taxon>
        <taxon>Spirochaetales</taxon>
        <taxon>Treponemataceae</taxon>
        <taxon>Treponema</taxon>
    </lineage>
</organism>
<protein>
    <recommendedName>
        <fullName evidence="3">Type II restriction enzyme</fullName>
    </recommendedName>
</protein>
<dbReference type="AlphaFoldDB" id="A0A1H9B9B6"/>
<gene>
    <name evidence="1" type="ORF">SAMN04487977_101601</name>
</gene>
<accession>A0A1H9B9B6</accession>
<proteinExistence type="predicted"/>
<sequence length="167" mass="19219">MNQREIEDFNQITLRINNVKQYLNECNTSYQSSDIEDLLKDYVTIKDLLGNLNAGVNFLILQKAKIFLEKEFKHPVPDVLLKNVTSQGFKIDYRLDNGKRIIAEAKTTTPTGRDFGAKQRDEIVKVLNKLKSVYADYKYLFVTNVDTANILHIQYSMDLVGIIVEVL</sequence>
<name>A0A1H9B9B6_9SPIR</name>
<evidence type="ECO:0008006" key="3">
    <source>
        <dbReference type="Google" id="ProtNLM"/>
    </source>
</evidence>
<dbReference type="RefSeq" id="WP_074640737.1">
    <property type="nucleotide sequence ID" value="NZ_FOFU01000001.1"/>
</dbReference>
<dbReference type="EMBL" id="FOFU01000001">
    <property type="protein sequence ID" value="SEP84808.1"/>
    <property type="molecule type" value="Genomic_DNA"/>
</dbReference>